<evidence type="ECO:0000313" key="3">
    <source>
        <dbReference type="Proteomes" id="UP000248584"/>
    </source>
</evidence>
<dbReference type="EMBL" id="QKZR01000003">
    <property type="protein sequence ID" value="PZX39783.1"/>
    <property type="molecule type" value="Genomic_DNA"/>
</dbReference>
<protein>
    <recommendedName>
        <fullName evidence="4">MORN repeat protein</fullName>
    </recommendedName>
</protein>
<sequence>MKLLPVKPILAICLFLIFTPNLIAQKVDFVNAPRNPIGFKAHKKHFNLEGDIFTSAGKLFLPDGKLVYNYGTRYYYENDRIVGNNYEDTFEYDAKGNIIKFKYKNGSTTTYGFNEKDLLVYEKNTYDEEKTHTYDSKDRIISTTVNKNGVFYQKREFAYKTDNGLLIIDLQYTDENGSPGFKGSYVYKNGYLVKEIISSGTYEYAYEFDKKGNKIDFFAAGDPDAKHYTTYNRYYSDKNKNYKLEYGYYQPGGKGDKLKTAYIDGVRATDLIVSKGVKPNEKIIYDPLKLNYYSVSNVFEDDHDVSTRIEVNNILSTNEECMSYAYDGKFINYVHGKNMVKSREFSFLGPHMIDYRVEKSVGLTYIIDDYKNQSKSVKKMRLLTDDEASIVYTRELEKDNFFIIVKGEHIDYKKARFEYLENGDPVIFINDVPLYILTGFKNAKNYEVKLGKPYEGELDNRVTNETTKTVETTSTTTDYQCVEGDCKEGWGRVVVNDIITDATFINSEMTGVAYITYPSDSYYHGEYVQNRRSGVGIYKWTNGNRYIGKWKDGKQHGYGFTMNKENQITSAGLFENGKLLTSYYDDYNNGKSTGNCTGNCFDGFGMYSYNNGDKYWGFFSSGKRAHIGIYSWNNGSIYTGSYMEQGKRTGYGMYSYVDGSIFKGMFIDDRIDGLGVMQYKKTGNVVQGVFNNKGAKVRDY</sequence>
<dbReference type="SUPFAM" id="SSF82185">
    <property type="entry name" value="Histone H3 K4-specific methyltransferase SET7/9 N-terminal domain"/>
    <property type="match status" value="2"/>
</dbReference>
<dbReference type="Proteomes" id="UP000248584">
    <property type="component" value="Unassembled WGS sequence"/>
</dbReference>
<dbReference type="SMART" id="SM00698">
    <property type="entry name" value="MORN"/>
    <property type="match status" value="5"/>
</dbReference>
<dbReference type="PANTHER" id="PTHR23084">
    <property type="entry name" value="PHOSPHATIDYLINOSITOL-4-PHOSPHATE 5-KINASE RELATED"/>
    <property type="match status" value="1"/>
</dbReference>
<dbReference type="Gene3D" id="2.180.10.10">
    <property type="entry name" value="RHS repeat-associated core"/>
    <property type="match status" value="1"/>
</dbReference>
<keyword evidence="3" id="KW-1185">Reference proteome</keyword>
<gene>
    <name evidence="2" type="ORF">LX97_02140</name>
</gene>
<dbReference type="Gene3D" id="2.20.110.10">
    <property type="entry name" value="Histone H3 K4-specific methyltransferase SET7/9 N-terminal domain"/>
    <property type="match status" value="2"/>
</dbReference>
<keyword evidence="1" id="KW-0677">Repeat</keyword>
<dbReference type="InterPro" id="IPR003409">
    <property type="entry name" value="MORN"/>
</dbReference>
<organism evidence="2 3">
    <name type="scientific">Nonlabens dokdonensis</name>
    <dbReference type="NCBI Taxonomy" id="328515"/>
    <lineage>
        <taxon>Bacteria</taxon>
        <taxon>Pseudomonadati</taxon>
        <taxon>Bacteroidota</taxon>
        <taxon>Flavobacteriia</taxon>
        <taxon>Flavobacteriales</taxon>
        <taxon>Flavobacteriaceae</taxon>
        <taxon>Nonlabens</taxon>
    </lineage>
</organism>
<dbReference type="Pfam" id="PF02493">
    <property type="entry name" value="MORN"/>
    <property type="match status" value="5"/>
</dbReference>
<evidence type="ECO:0000256" key="1">
    <source>
        <dbReference type="ARBA" id="ARBA00022737"/>
    </source>
</evidence>
<proteinExistence type="predicted"/>
<reference evidence="2 3" key="1">
    <citation type="submission" date="2018-06" db="EMBL/GenBank/DDBJ databases">
        <title>Genomic Encyclopedia of Archaeal and Bacterial Type Strains, Phase II (KMG-II): from individual species to whole genera.</title>
        <authorList>
            <person name="Goeker M."/>
        </authorList>
    </citation>
    <scope>NUCLEOTIDE SEQUENCE [LARGE SCALE GENOMIC DNA]</scope>
    <source>
        <strain evidence="2 3">DSM 17205</strain>
    </source>
</reference>
<name>A0ABX5PXL2_9FLAO</name>
<dbReference type="RefSeq" id="WP_015363174.1">
    <property type="nucleotide sequence ID" value="NZ_QKZR01000003.1"/>
</dbReference>
<evidence type="ECO:0000313" key="2">
    <source>
        <dbReference type="EMBL" id="PZX39783.1"/>
    </source>
</evidence>
<evidence type="ECO:0008006" key="4">
    <source>
        <dbReference type="Google" id="ProtNLM"/>
    </source>
</evidence>
<dbReference type="PANTHER" id="PTHR23084:SF263">
    <property type="entry name" value="MORN REPEAT-CONTAINING PROTEIN 1"/>
    <property type="match status" value="1"/>
</dbReference>
<accession>A0ABX5PXL2</accession>
<comment type="caution">
    <text evidence="2">The sequence shown here is derived from an EMBL/GenBank/DDBJ whole genome shotgun (WGS) entry which is preliminary data.</text>
</comment>